<evidence type="ECO:0000313" key="3">
    <source>
        <dbReference type="Proteomes" id="UP000254869"/>
    </source>
</evidence>
<dbReference type="InterPro" id="IPR046492">
    <property type="entry name" value="DUF6585"/>
</dbReference>
<dbReference type="STRING" id="1210086.GCA_001613105_05535"/>
<protein>
    <submittedName>
        <fullName evidence="2">Uncharacterized protein</fullName>
    </submittedName>
</protein>
<dbReference type="Pfam" id="PF20226">
    <property type="entry name" value="DUF6585"/>
    <property type="match status" value="1"/>
</dbReference>
<organism evidence="2 3">
    <name type="scientific">Nocardia pseudobrasiliensis</name>
    <dbReference type="NCBI Taxonomy" id="45979"/>
    <lineage>
        <taxon>Bacteria</taxon>
        <taxon>Bacillati</taxon>
        <taxon>Actinomycetota</taxon>
        <taxon>Actinomycetes</taxon>
        <taxon>Mycobacteriales</taxon>
        <taxon>Nocardiaceae</taxon>
        <taxon>Nocardia</taxon>
    </lineage>
</organism>
<comment type="caution">
    <text evidence="2">The sequence shown here is derived from an EMBL/GenBank/DDBJ whole genome shotgun (WGS) entry which is preliminary data.</text>
</comment>
<gene>
    <name evidence="2" type="ORF">DFR76_108368</name>
</gene>
<dbReference type="AlphaFoldDB" id="A0A370I1C0"/>
<evidence type="ECO:0000256" key="1">
    <source>
        <dbReference type="SAM" id="Phobius"/>
    </source>
</evidence>
<dbReference type="EMBL" id="QQBC01000008">
    <property type="protein sequence ID" value="RDI64535.1"/>
    <property type="molecule type" value="Genomic_DNA"/>
</dbReference>
<feature type="transmembrane region" description="Helical" evidence="1">
    <location>
        <begin position="26"/>
        <end position="46"/>
    </location>
</feature>
<keyword evidence="3" id="KW-1185">Reference proteome</keyword>
<reference evidence="2 3" key="1">
    <citation type="submission" date="2018-07" db="EMBL/GenBank/DDBJ databases">
        <title>Genomic Encyclopedia of Type Strains, Phase IV (KMG-IV): sequencing the most valuable type-strain genomes for metagenomic binning, comparative biology and taxonomic classification.</title>
        <authorList>
            <person name="Goeker M."/>
        </authorList>
    </citation>
    <scope>NUCLEOTIDE SEQUENCE [LARGE SCALE GENOMIC DNA]</scope>
    <source>
        <strain evidence="2 3">DSM 44290</strain>
    </source>
</reference>
<keyword evidence="1" id="KW-0812">Transmembrane</keyword>
<dbReference type="Proteomes" id="UP000254869">
    <property type="component" value="Unassembled WGS sequence"/>
</dbReference>
<dbReference type="RefSeq" id="WP_068003656.1">
    <property type="nucleotide sequence ID" value="NZ_QQBC01000008.1"/>
</dbReference>
<evidence type="ECO:0000313" key="2">
    <source>
        <dbReference type="EMBL" id="RDI64535.1"/>
    </source>
</evidence>
<feature type="transmembrane region" description="Helical" evidence="1">
    <location>
        <begin position="52"/>
        <end position="74"/>
    </location>
</feature>
<keyword evidence="1" id="KW-0472">Membrane</keyword>
<sequence>MTAEREQLGRQVAVYLPVVPDLRRHVVIGVVTAVGVGAAVVGFAVGAAALGIVGLTVALVCGARLLIGLGWLGFVTARNAGTRLDLFERGLVITCRGRSRVVRYDSTRVRRKIVQLAKNPGPQQISYSYTVTDVTGAPVALRHGIGRPEQWGPMIERAVTEAQLPGAGAALDAGARLDFDRFWMSRDEIGAGREAVAWSRVAGLEVVGGWLSVPVVGWSQPLESLPVSQIPNYPIFRELVYRMRAVRQESVNEA</sequence>
<keyword evidence="1" id="KW-1133">Transmembrane helix</keyword>
<accession>A0A370I1C0</accession>
<name>A0A370I1C0_9NOCA</name>
<proteinExistence type="predicted"/>